<dbReference type="RefSeq" id="WP_184834941.1">
    <property type="nucleotide sequence ID" value="NZ_JACHMN010000002.1"/>
</dbReference>
<dbReference type="GO" id="GO:0003677">
    <property type="term" value="F:DNA binding"/>
    <property type="evidence" value="ECO:0007669"/>
    <property type="project" value="UniProtKB-KW"/>
</dbReference>
<feature type="domain" description="HTH arsR-type" evidence="1">
    <location>
        <begin position="253"/>
        <end position="326"/>
    </location>
</feature>
<keyword evidence="3" id="KW-1185">Reference proteome</keyword>
<comment type="caution">
    <text evidence="2">The sequence shown here is derived from an EMBL/GenBank/DDBJ whole genome shotgun (WGS) entry which is preliminary data.</text>
</comment>
<evidence type="ECO:0000313" key="3">
    <source>
        <dbReference type="Proteomes" id="UP000587527"/>
    </source>
</evidence>
<dbReference type="InterPro" id="IPR001845">
    <property type="entry name" value="HTH_ArsR_DNA-bd_dom"/>
</dbReference>
<dbReference type="EMBL" id="JACHMN010000002">
    <property type="protein sequence ID" value="MBB5868764.1"/>
    <property type="molecule type" value="Genomic_DNA"/>
</dbReference>
<evidence type="ECO:0000313" key="2">
    <source>
        <dbReference type="EMBL" id="MBB5868764.1"/>
    </source>
</evidence>
<dbReference type="SMART" id="SM00418">
    <property type="entry name" value="HTH_ARSR"/>
    <property type="match status" value="1"/>
</dbReference>
<sequence>MLQIHFTSGDLMRTRIAAAADPLWELSLSMHVLRMRTGDPFLDAWRRQFTASMRPGGALRGPADLAFAVNPPLGYFPDFLTPLESVDGLDAGIDAVLSTPKQRLSSEISLLESAPTRHRAAIADLRAGRPGSLAALGEGMRSYHDLVLQPWWTRILTAVDADRTARGDAMITSGVAAMLGDLHPTISFADGVLRIATYPDDRHVHLDGNGLILIPSFFKRPDRPMVLADSDLPAVLVYPINRFAGYGGPRREMPLAALIGATRAAILDQVALGATATGIGQRLGISPSAVSQHLSVLRGSGLITSHQSGPGVALHLITPLGMSLLEAS</sequence>
<gene>
    <name evidence="2" type="ORF">F4553_002143</name>
</gene>
<protein>
    <submittedName>
        <fullName evidence="2">DNA-binding transcriptional ArsR family regulator</fullName>
    </submittedName>
</protein>
<dbReference type="InterPro" id="IPR036390">
    <property type="entry name" value="WH_DNA-bd_sf"/>
</dbReference>
<dbReference type="AlphaFoldDB" id="A0A841BKG2"/>
<dbReference type="Gene3D" id="1.10.10.10">
    <property type="entry name" value="Winged helix-like DNA-binding domain superfamily/Winged helix DNA-binding domain"/>
    <property type="match status" value="1"/>
</dbReference>
<dbReference type="GO" id="GO:0003700">
    <property type="term" value="F:DNA-binding transcription factor activity"/>
    <property type="evidence" value="ECO:0007669"/>
    <property type="project" value="InterPro"/>
</dbReference>
<accession>A0A841BKG2</accession>
<name>A0A841BKG2_9ACTN</name>
<proteinExistence type="predicted"/>
<keyword evidence="2" id="KW-0238">DNA-binding</keyword>
<dbReference type="InterPro" id="IPR011991">
    <property type="entry name" value="ArsR-like_HTH"/>
</dbReference>
<evidence type="ECO:0000259" key="1">
    <source>
        <dbReference type="SMART" id="SM00418"/>
    </source>
</evidence>
<dbReference type="SUPFAM" id="SSF46785">
    <property type="entry name" value="Winged helix' DNA-binding domain"/>
    <property type="match status" value="1"/>
</dbReference>
<reference evidence="2 3" key="1">
    <citation type="submission" date="2020-08" db="EMBL/GenBank/DDBJ databases">
        <title>Sequencing the genomes of 1000 actinobacteria strains.</title>
        <authorList>
            <person name="Klenk H.-P."/>
        </authorList>
    </citation>
    <scope>NUCLEOTIDE SEQUENCE [LARGE SCALE GENOMIC DNA]</scope>
    <source>
        <strain evidence="2 3">DSM 45362</strain>
    </source>
</reference>
<dbReference type="CDD" id="cd00090">
    <property type="entry name" value="HTH_ARSR"/>
    <property type="match status" value="1"/>
</dbReference>
<dbReference type="Pfam" id="PF12840">
    <property type="entry name" value="HTH_20"/>
    <property type="match status" value="1"/>
</dbReference>
<dbReference type="Proteomes" id="UP000587527">
    <property type="component" value="Unassembled WGS sequence"/>
</dbReference>
<dbReference type="InterPro" id="IPR036388">
    <property type="entry name" value="WH-like_DNA-bd_sf"/>
</dbReference>
<organism evidence="2 3">
    <name type="scientific">Allocatelliglobosispora scoriae</name>
    <dbReference type="NCBI Taxonomy" id="643052"/>
    <lineage>
        <taxon>Bacteria</taxon>
        <taxon>Bacillati</taxon>
        <taxon>Actinomycetota</taxon>
        <taxon>Actinomycetes</taxon>
        <taxon>Micromonosporales</taxon>
        <taxon>Micromonosporaceae</taxon>
        <taxon>Allocatelliglobosispora</taxon>
    </lineage>
</organism>